<proteinExistence type="predicted"/>
<dbReference type="EMBL" id="CP095074">
    <property type="protein sequence ID" value="UOQ94717.1"/>
    <property type="molecule type" value="Genomic_DNA"/>
</dbReference>
<protein>
    <submittedName>
        <fullName evidence="1">Short-chain dehydrogenase</fullName>
    </submittedName>
</protein>
<dbReference type="Proteomes" id="UP000831880">
    <property type="component" value="Chromosome"/>
</dbReference>
<dbReference type="RefSeq" id="WP_244754560.1">
    <property type="nucleotide sequence ID" value="NZ_CP095074.1"/>
</dbReference>
<accession>A0ABY4H6V3</accession>
<keyword evidence="2" id="KW-1185">Reference proteome</keyword>
<evidence type="ECO:0000313" key="2">
    <source>
        <dbReference type="Proteomes" id="UP000831880"/>
    </source>
</evidence>
<gene>
    <name evidence="1" type="ORF">MUO14_07170</name>
</gene>
<reference evidence="1 2" key="1">
    <citation type="submission" date="2022-04" db="EMBL/GenBank/DDBJ databases">
        <title>Halobacillus sp. isolated from saltern.</title>
        <authorList>
            <person name="Won M."/>
            <person name="Lee C.-M."/>
            <person name="Woen H.-Y."/>
            <person name="Kwon S.-W."/>
        </authorList>
    </citation>
    <scope>NUCLEOTIDE SEQUENCE [LARGE SCALE GENOMIC DNA]</scope>
    <source>
        <strain evidence="1 2">SSTM10-2</strain>
    </source>
</reference>
<sequence length="168" mass="19454">MLAGVSLWLTEIDYKVSVIGRSKQKHCHLVEKAADPYLFHNLIVDYHNHSLLEEQVRKSIRQNGAISLVVSWTPSLQSLEIVNRIVSEQNNDWKLYQVKGSRRYFNDDNLHVPSNCTHSSIYLGFIIEGNQSRWLTNDEIVEGVIKSVQEDNSESIIGRLYPYERRPD</sequence>
<evidence type="ECO:0000313" key="1">
    <source>
        <dbReference type="EMBL" id="UOQ94717.1"/>
    </source>
</evidence>
<name>A0ABY4H6V3_9BACI</name>
<organism evidence="1 2">
    <name type="scientific">Halobacillus shinanisalinarum</name>
    <dbReference type="NCBI Taxonomy" id="2932258"/>
    <lineage>
        <taxon>Bacteria</taxon>
        <taxon>Bacillati</taxon>
        <taxon>Bacillota</taxon>
        <taxon>Bacilli</taxon>
        <taxon>Bacillales</taxon>
        <taxon>Bacillaceae</taxon>
        <taxon>Halobacillus</taxon>
    </lineage>
</organism>